<dbReference type="GO" id="GO:0012505">
    <property type="term" value="C:endomembrane system"/>
    <property type="evidence" value="ECO:0007669"/>
    <property type="project" value="UniProtKB-SubCell"/>
</dbReference>
<evidence type="ECO:0000256" key="1">
    <source>
        <dbReference type="ARBA" id="ARBA00004127"/>
    </source>
</evidence>
<evidence type="ECO:0000256" key="4">
    <source>
        <dbReference type="ARBA" id="ARBA00022692"/>
    </source>
</evidence>
<dbReference type="GO" id="GO:0005765">
    <property type="term" value="C:lysosomal membrane"/>
    <property type="evidence" value="ECO:0007669"/>
    <property type="project" value="TreeGrafter"/>
</dbReference>
<dbReference type="PANTHER" id="PTHR13131">
    <property type="entry name" value="CYSTINOSIN"/>
    <property type="match status" value="1"/>
</dbReference>
<feature type="non-terminal residue" evidence="11">
    <location>
        <position position="434"/>
    </location>
</feature>
<feature type="transmembrane region" description="Helical" evidence="9">
    <location>
        <begin position="376"/>
        <end position="394"/>
    </location>
</feature>
<dbReference type="PANTHER" id="PTHR13131:SF5">
    <property type="entry name" value="CYSTINOSIN"/>
    <property type="match status" value="1"/>
</dbReference>
<evidence type="ECO:0000256" key="2">
    <source>
        <dbReference type="ARBA" id="ARBA00006855"/>
    </source>
</evidence>
<evidence type="ECO:0000256" key="5">
    <source>
        <dbReference type="ARBA" id="ARBA00022737"/>
    </source>
</evidence>
<feature type="chain" id="PRO_5043909631" description="Cystinosin" evidence="10">
    <location>
        <begin position="17"/>
        <end position="434"/>
    </location>
</feature>
<keyword evidence="7 9" id="KW-0472">Membrane</keyword>
<evidence type="ECO:0000256" key="6">
    <source>
        <dbReference type="ARBA" id="ARBA00022989"/>
    </source>
</evidence>
<feature type="transmembrane region" description="Helical" evidence="9">
    <location>
        <begin position="200"/>
        <end position="221"/>
    </location>
</feature>
<dbReference type="InterPro" id="IPR005282">
    <property type="entry name" value="LC_transporter"/>
</dbReference>
<keyword evidence="3" id="KW-0813">Transport</keyword>
<keyword evidence="4 9" id="KW-0812">Transmembrane</keyword>
<dbReference type="Gene3D" id="1.20.1280.290">
    <property type="match status" value="1"/>
</dbReference>
<evidence type="ECO:0000313" key="11">
    <source>
        <dbReference type="EMBL" id="CAL4067522.1"/>
    </source>
</evidence>
<sequence length="434" mass="48668">MLITASIIFMFSWCLAGTRPRDKSSVPILFILSTAVLCLSGQVPQTTAHLSSLSDYNNSVDIDKREVTLVEGGQANVTVNFIGNFSKDIILMFKIRGDDVLAPIDNITEKAGSLNGSSEVTITSVNVGHAVMFVNTTPSNINMTDLSKAFIRVSVYHTATLDYISDIVGWMYLVAWSVSFYPQTYSNWKRKSVIGLHFDFLTLNIIGFFVYSMFNICLYAIPDIEKQYFQRHPFGINPVQLNDVIFSVHAFFACAVQVVQCLVYERGDQQVSKTARWIISAISVSTIIAVILGVSKAVQWLDFLYFISYIKLFITLIKYIPQTFYNYRRSSGTRWAVCSFAVGVDGGSVQLGQMLILVGTRQYHEWSLMLDSPGKGFGLIHMILALSSMLVWMFRRVLLGFGPDLSFETCMISNTGKNPKGANDKKLYFTVHRV</sequence>
<accession>A0AAV2PZA5</accession>
<dbReference type="SMART" id="SM00679">
    <property type="entry name" value="CTNS"/>
    <property type="match status" value="2"/>
</dbReference>
<dbReference type="InterPro" id="IPR006603">
    <property type="entry name" value="PQ-loop_rpt"/>
</dbReference>
<feature type="transmembrane region" description="Helical" evidence="9">
    <location>
        <begin position="300"/>
        <end position="320"/>
    </location>
</feature>
<evidence type="ECO:0000256" key="10">
    <source>
        <dbReference type="SAM" id="SignalP"/>
    </source>
</evidence>
<feature type="transmembrane region" description="Helical" evidence="9">
    <location>
        <begin position="332"/>
        <end position="356"/>
    </location>
</feature>
<evidence type="ECO:0000256" key="7">
    <source>
        <dbReference type="ARBA" id="ARBA00023136"/>
    </source>
</evidence>
<name>A0AAV2PZA5_MEGNR</name>
<organism evidence="11 12">
    <name type="scientific">Meganyctiphanes norvegica</name>
    <name type="common">Northern krill</name>
    <name type="synonym">Thysanopoda norvegica</name>
    <dbReference type="NCBI Taxonomy" id="48144"/>
    <lineage>
        <taxon>Eukaryota</taxon>
        <taxon>Metazoa</taxon>
        <taxon>Ecdysozoa</taxon>
        <taxon>Arthropoda</taxon>
        <taxon>Crustacea</taxon>
        <taxon>Multicrustacea</taxon>
        <taxon>Malacostraca</taxon>
        <taxon>Eumalacostraca</taxon>
        <taxon>Eucarida</taxon>
        <taxon>Euphausiacea</taxon>
        <taxon>Euphausiidae</taxon>
        <taxon>Meganyctiphanes</taxon>
    </lineage>
</organism>
<comment type="similarity">
    <text evidence="2">Belongs to the cystinosin family.</text>
</comment>
<keyword evidence="6 9" id="KW-1133">Transmembrane helix</keyword>
<reference evidence="11 12" key="1">
    <citation type="submission" date="2024-05" db="EMBL/GenBank/DDBJ databases">
        <authorList>
            <person name="Wallberg A."/>
        </authorList>
    </citation>
    <scope>NUCLEOTIDE SEQUENCE [LARGE SCALE GENOMIC DNA]</scope>
</reference>
<comment type="subcellular location">
    <subcellularLocation>
        <location evidence="1">Endomembrane system</location>
        <topology evidence="1">Multi-pass membrane protein</topology>
    </subcellularLocation>
</comment>
<gene>
    <name evidence="11" type="ORF">MNOR_LOCUS6576</name>
</gene>
<feature type="signal peptide" evidence="10">
    <location>
        <begin position="1"/>
        <end position="16"/>
    </location>
</feature>
<comment type="catalytic activity">
    <reaction evidence="8">
        <text>L-cystine(out) + H(+)(out) = L-cystine(in) + H(+)(in)</text>
        <dbReference type="Rhea" id="RHEA:66172"/>
        <dbReference type="ChEBI" id="CHEBI:15378"/>
        <dbReference type="ChEBI" id="CHEBI:35491"/>
    </reaction>
    <physiologicalReaction direction="left-to-right" evidence="8">
        <dbReference type="Rhea" id="RHEA:66173"/>
    </physiologicalReaction>
</comment>
<feature type="transmembrane region" description="Helical" evidence="9">
    <location>
        <begin position="275"/>
        <end position="294"/>
    </location>
</feature>
<dbReference type="Proteomes" id="UP001497623">
    <property type="component" value="Unassembled WGS sequence"/>
</dbReference>
<evidence type="ECO:0000256" key="9">
    <source>
        <dbReference type="SAM" id="Phobius"/>
    </source>
</evidence>
<dbReference type="GO" id="GO:0015184">
    <property type="term" value="F:L-cystine transmembrane transporter activity"/>
    <property type="evidence" value="ECO:0007669"/>
    <property type="project" value="TreeGrafter"/>
</dbReference>
<keyword evidence="5" id="KW-0677">Repeat</keyword>
<evidence type="ECO:0000256" key="8">
    <source>
        <dbReference type="ARBA" id="ARBA00048473"/>
    </source>
</evidence>
<dbReference type="AlphaFoldDB" id="A0AAV2PZA5"/>
<protein>
    <recommendedName>
        <fullName evidence="13">Cystinosin</fullName>
    </recommendedName>
</protein>
<dbReference type="EMBL" id="CAXKWB010002739">
    <property type="protein sequence ID" value="CAL4067522.1"/>
    <property type="molecule type" value="Genomic_DNA"/>
</dbReference>
<evidence type="ECO:0008006" key="13">
    <source>
        <dbReference type="Google" id="ProtNLM"/>
    </source>
</evidence>
<keyword evidence="12" id="KW-1185">Reference proteome</keyword>
<proteinExistence type="inferred from homology"/>
<dbReference type="Pfam" id="PF04193">
    <property type="entry name" value="PQ-loop"/>
    <property type="match status" value="2"/>
</dbReference>
<comment type="caution">
    <text evidence="11">The sequence shown here is derived from an EMBL/GenBank/DDBJ whole genome shotgun (WGS) entry which is preliminary data.</text>
</comment>
<evidence type="ECO:0000256" key="3">
    <source>
        <dbReference type="ARBA" id="ARBA00022448"/>
    </source>
</evidence>
<evidence type="ECO:0000313" key="12">
    <source>
        <dbReference type="Proteomes" id="UP001497623"/>
    </source>
</evidence>
<keyword evidence="10" id="KW-0732">Signal</keyword>
<feature type="transmembrane region" description="Helical" evidence="9">
    <location>
        <begin position="241"/>
        <end position="263"/>
    </location>
</feature>